<feature type="transmembrane region" description="Helical" evidence="1">
    <location>
        <begin position="146"/>
        <end position="170"/>
    </location>
</feature>
<feature type="transmembrane region" description="Helical" evidence="1">
    <location>
        <begin position="33"/>
        <end position="53"/>
    </location>
</feature>
<gene>
    <name evidence="2" type="ORF">EF514_03850</name>
</gene>
<dbReference type="RefSeq" id="WP_127724020.1">
    <property type="nucleotide sequence ID" value="NZ_RLIH01000004.1"/>
</dbReference>
<dbReference type="PANTHER" id="PTHR34989:SF1">
    <property type="entry name" value="PROTEIN HDED"/>
    <property type="match status" value="1"/>
</dbReference>
<evidence type="ECO:0008006" key="4">
    <source>
        <dbReference type="Google" id="ProtNLM"/>
    </source>
</evidence>
<dbReference type="Proteomes" id="UP000288812">
    <property type="component" value="Unassembled WGS sequence"/>
</dbReference>
<keyword evidence="1" id="KW-1133">Transmembrane helix</keyword>
<feature type="transmembrane region" description="Helical" evidence="1">
    <location>
        <begin position="121"/>
        <end position="140"/>
    </location>
</feature>
<dbReference type="AlphaFoldDB" id="A0A437S7J9"/>
<reference evidence="2 3" key="1">
    <citation type="submission" date="2018-11" db="EMBL/GenBank/DDBJ databases">
        <title>Genome sequencing and assembly of Anaerosphaera sp. nov., GS7-6-2.</title>
        <authorList>
            <person name="Rettenmaier R."/>
            <person name="Liebl W."/>
            <person name="Zverlov V."/>
        </authorList>
    </citation>
    <scope>NUCLEOTIDE SEQUENCE [LARGE SCALE GENOMIC DNA]</scope>
    <source>
        <strain evidence="2 3">GS7-6-2</strain>
    </source>
</reference>
<dbReference type="Pfam" id="PF03729">
    <property type="entry name" value="DUF308"/>
    <property type="match status" value="1"/>
</dbReference>
<keyword evidence="1" id="KW-0812">Transmembrane</keyword>
<organism evidence="2 3">
    <name type="scientific">Anaerosphaera multitolerans</name>
    <dbReference type="NCBI Taxonomy" id="2487351"/>
    <lineage>
        <taxon>Bacteria</taxon>
        <taxon>Bacillati</taxon>
        <taxon>Bacillota</taxon>
        <taxon>Tissierellia</taxon>
        <taxon>Tissierellales</taxon>
        <taxon>Peptoniphilaceae</taxon>
        <taxon>Anaerosphaera</taxon>
    </lineage>
</organism>
<feature type="transmembrane region" description="Helical" evidence="1">
    <location>
        <begin position="65"/>
        <end position="82"/>
    </location>
</feature>
<name>A0A437S7J9_9FIRM</name>
<comment type="caution">
    <text evidence="2">The sequence shown here is derived from an EMBL/GenBank/DDBJ whole genome shotgun (WGS) entry which is preliminary data.</text>
</comment>
<dbReference type="InterPro" id="IPR005325">
    <property type="entry name" value="DUF308_memb"/>
</dbReference>
<accession>A0A437S7J9</accession>
<proteinExistence type="predicted"/>
<keyword evidence="3" id="KW-1185">Reference proteome</keyword>
<dbReference type="InterPro" id="IPR052712">
    <property type="entry name" value="Acid_resist_chaperone_HdeD"/>
</dbReference>
<dbReference type="EMBL" id="RLIH01000004">
    <property type="protein sequence ID" value="RVU55033.1"/>
    <property type="molecule type" value="Genomic_DNA"/>
</dbReference>
<evidence type="ECO:0000313" key="3">
    <source>
        <dbReference type="Proteomes" id="UP000288812"/>
    </source>
</evidence>
<evidence type="ECO:0000256" key="1">
    <source>
        <dbReference type="SAM" id="Phobius"/>
    </source>
</evidence>
<feature type="transmembrane region" description="Helical" evidence="1">
    <location>
        <begin position="9"/>
        <end position="27"/>
    </location>
</feature>
<dbReference type="PANTHER" id="PTHR34989">
    <property type="entry name" value="PROTEIN HDED"/>
    <property type="match status" value="1"/>
</dbReference>
<keyword evidence="1" id="KW-0472">Membrane</keyword>
<protein>
    <recommendedName>
        <fullName evidence="4">HdeD family acid-resistance protein</fullName>
    </recommendedName>
</protein>
<dbReference type="GO" id="GO:0005886">
    <property type="term" value="C:plasma membrane"/>
    <property type="evidence" value="ECO:0007669"/>
    <property type="project" value="TreeGrafter"/>
</dbReference>
<sequence length="176" mass="19403">MKNLKNAKWISLIMGALLILGGIIFLSNPLSSLLSLVYVIAAVFIATGILRILRYFTDSMFKTGSFLILGILDVILGIAMVYSQPLSAITLSIFLGFWEIVSGVSEIAISIDLKKSGFPRWWLGLALGILGVILGIMFINNPALPIIYIGIYMVMYGVTFISTFFGLLALERKFKR</sequence>
<evidence type="ECO:0000313" key="2">
    <source>
        <dbReference type="EMBL" id="RVU55033.1"/>
    </source>
</evidence>
<feature type="transmembrane region" description="Helical" evidence="1">
    <location>
        <begin position="88"/>
        <end position="109"/>
    </location>
</feature>